<dbReference type="GO" id="GO:0004040">
    <property type="term" value="F:amidase activity"/>
    <property type="evidence" value="ECO:0007669"/>
    <property type="project" value="InterPro"/>
</dbReference>
<evidence type="ECO:0000256" key="1">
    <source>
        <dbReference type="ARBA" id="ARBA00022801"/>
    </source>
</evidence>
<dbReference type="SUPFAM" id="SSF53187">
    <property type="entry name" value="Zn-dependent exopeptidases"/>
    <property type="match status" value="1"/>
</dbReference>
<dbReference type="PANTHER" id="PTHR30404">
    <property type="entry name" value="N-ACETYLMURAMOYL-L-ALANINE AMIDASE"/>
    <property type="match status" value="1"/>
</dbReference>
<dbReference type="PANTHER" id="PTHR30404:SF0">
    <property type="entry name" value="N-ACETYLMURAMOYL-L-ALANINE AMIDASE AMIC"/>
    <property type="match status" value="1"/>
</dbReference>
<organism evidence="3">
    <name type="scientific">Oscillatoriales cyanobacterium SpSt-418</name>
    <dbReference type="NCBI Taxonomy" id="2282169"/>
    <lineage>
        <taxon>Bacteria</taxon>
        <taxon>Bacillati</taxon>
        <taxon>Cyanobacteriota</taxon>
        <taxon>Cyanophyceae</taxon>
        <taxon>Oscillatoriophycideae</taxon>
        <taxon>Oscillatoriales</taxon>
    </lineage>
</organism>
<dbReference type="CDD" id="cd02696">
    <property type="entry name" value="MurNAc-LAA"/>
    <property type="match status" value="1"/>
</dbReference>
<dbReference type="GO" id="GO:0008745">
    <property type="term" value="F:N-acetylmuramoyl-L-alanine amidase activity"/>
    <property type="evidence" value="ECO:0007669"/>
    <property type="project" value="InterPro"/>
</dbReference>
<comment type="caution">
    <text evidence="3">The sequence shown here is derived from an EMBL/GenBank/DDBJ whole genome shotgun (WGS) entry which is preliminary data.</text>
</comment>
<reference evidence="3" key="1">
    <citation type="journal article" date="2020" name="mSystems">
        <title>Genome- and Community-Level Interaction Insights into Carbon Utilization and Element Cycling Functions of Hydrothermarchaeota in Hydrothermal Sediment.</title>
        <authorList>
            <person name="Zhou Z."/>
            <person name="Liu Y."/>
            <person name="Xu W."/>
            <person name="Pan J."/>
            <person name="Luo Z.H."/>
            <person name="Li M."/>
        </authorList>
    </citation>
    <scope>NUCLEOTIDE SEQUENCE [LARGE SCALE GENOMIC DNA]</scope>
    <source>
        <strain evidence="3">SpSt-418</strain>
    </source>
</reference>
<evidence type="ECO:0000259" key="2">
    <source>
        <dbReference type="SMART" id="SM00646"/>
    </source>
</evidence>
<dbReference type="Pfam" id="PF01520">
    <property type="entry name" value="Amidase_3"/>
    <property type="match status" value="1"/>
</dbReference>
<dbReference type="SMART" id="SM00646">
    <property type="entry name" value="Ami_3"/>
    <property type="match status" value="1"/>
</dbReference>
<protein>
    <submittedName>
        <fullName evidence="3">Cell wall hydrolase</fullName>
    </submittedName>
</protein>
<dbReference type="GO" id="GO:0030288">
    <property type="term" value="C:outer membrane-bounded periplasmic space"/>
    <property type="evidence" value="ECO:0007669"/>
    <property type="project" value="TreeGrafter"/>
</dbReference>
<dbReference type="AlphaFoldDB" id="A0A7C3KCU5"/>
<feature type="domain" description="MurNAc-LAA" evidence="2">
    <location>
        <begin position="71"/>
        <end position="181"/>
    </location>
</feature>
<sequence length="451" mass="49574">MGRIFLSAGHGGYENGAYDAGSTVAGTTEAREMILTRDLVMTELRSRGIEVLSVPDDLSADATLNWIRTRARATDVALELHADSFPNTALRGSSVFYIANNEQRRQHAEVLLLSLLRRVPQLPNRGAKPDTATAIGSLAFCRLLTCPSLQMEVGFLSNPDDRFLIQNRRRDIAVGIADGLVSWSRSVDPGTLERAATTSYPTCNISINGQIYGEQGIIVNGNAYIPIDLADRLGVDVSRDPNVVKINYQNIVYIKAVDLRNYNISIEWSAATRTVSLRSIFQICPGQIDKITGHGNTSEVQLMMFLKANHEEGLLQFPDICRLYREEGAIEGINYDIAFSQMCVETNFLRFGGNIKPSQNNFAGLGAVGGGDEGASFPSARIGVRAHIQHLKAYANTEPVVQEIVDPRFNFVTRGIAPLVYMLSGRWSPAADYGDKILAILKRLYEASKLM</sequence>
<dbReference type="Gene3D" id="3.40.630.40">
    <property type="entry name" value="Zn-dependent exopeptidases"/>
    <property type="match status" value="1"/>
</dbReference>
<dbReference type="Pfam" id="PF01832">
    <property type="entry name" value="Glucosaminidase"/>
    <property type="match status" value="1"/>
</dbReference>
<keyword evidence="1 3" id="KW-0378">Hydrolase</keyword>
<gene>
    <name evidence="3" type="ORF">ENR64_09315</name>
</gene>
<evidence type="ECO:0000313" key="3">
    <source>
        <dbReference type="EMBL" id="HFM97949.1"/>
    </source>
</evidence>
<dbReference type="InterPro" id="IPR050695">
    <property type="entry name" value="N-acetylmuramoyl_amidase_3"/>
</dbReference>
<dbReference type="InterPro" id="IPR002508">
    <property type="entry name" value="MurNAc-LAA_cat"/>
</dbReference>
<dbReference type="EMBL" id="DSRU01000129">
    <property type="protein sequence ID" value="HFM97949.1"/>
    <property type="molecule type" value="Genomic_DNA"/>
</dbReference>
<proteinExistence type="predicted"/>
<dbReference type="GO" id="GO:0009253">
    <property type="term" value="P:peptidoglycan catabolic process"/>
    <property type="evidence" value="ECO:0007669"/>
    <property type="project" value="InterPro"/>
</dbReference>
<name>A0A7C3KCU5_9CYAN</name>
<dbReference type="InterPro" id="IPR002901">
    <property type="entry name" value="MGlyc_endo_b_GlcNAc-like_dom"/>
</dbReference>
<accession>A0A7C3KCU5</accession>